<dbReference type="AlphaFoldDB" id="F0QZ11"/>
<feature type="domain" description="AAA" evidence="1">
    <location>
        <begin position="89"/>
        <end position="223"/>
    </location>
</feature>
<name>F0QZ11_PHOSB</name>
<dbReference type="KEGG" id="bsa:Bacsa_1468"/>
<dbReference type="Pfam" id="PF13173">
    <property type="entry name" value="AAA_14"/>
    <property type="match status" value="1"/>
</dbReference>
<gene>
    <name evidence="3" type="ordered locus">Bacsa_1468</name>
</gene>
<protein>
    <submittedName>
        <fullName evidence="3">Putative ATPase</fullName>
    </submittedName>
</protein>
<sequence length="497" mass="57056">MCLCVLFHFSQTNFVLLYVVALFIPYETGRCAEKCAFLLNLSADLCIFVSGTSAEKCMTVQDSHAKKCVDVMKRIALQQLIEWKNREHRKPLVLNGARQVGKTWLLHEFARNYYKKEAYVVCRKNLLAQQLFGQEFNVERILRGLRAMTSVDITPGDTLIILDEVQDIPEALEALKYFEEEAPDYHIAVAGSLLGIALHEHVSYPVGKVNVINLYPMNFEEFLWAKGETEACKLLSERDFDTINLLHEKYTDLLRQYYYVGGMPEAVLHYVETGALQEVRRIQQEILQGYELDFSKHAPREQVPRIRMVWNSIPSQLFKENKKFIYGALRKGARANDFEVAIQWLVNSGLLYKVSRCTKLELPLDIYEDFSAFKLYTLDVGLLGAMVNTAPSQVLIKNDIFKEYKGGMTEQFVLQEMKSKGISPIYYHTTDSSRLELDFVIQREDKIVPIEVKAEGNVRANSLTALLSKRPDLHAERYSMLPYKVQTALTNIPLYAV</sequence>
<dbReference type="InterPro" id="IPR027417">
    <property type="entry name" value="P-loop_NTPase"/>
</dbReference>
<dbReference type="PANTHER" id="PTHR33295:SF7">
    <property type="entry name" value="ATPASE"/>
    <property type="match status" value="1"/>
</dbReference>
<dbReference type="EMBL" id="CP002530">
    <property type="protein sequence ID" value="ADY36040.1"/>
    <property type="molecule type" value="Genomic_DNA"/>
</dbReference>
<dbReference type="SUPFAM" id="SSF52540">
    <property type="entry name" value="P-loop containing nucleoside triphosphate hydrolases"/>
    <property type="match status" value="1"/>
</dbReference>
<dbReference type="Gene3D" id="3.40.50.300">
    <property type="entry name" value="P-loop containing nucleotide triphosphate hydrolases"/>
    <property type="match status" value="1"/>
</dbReference>
<proteinExistence type="predicted"/>
<keyword evidence="4" id="KW-1185">Reference proteome</keyword>
<evidence type="ECO:0000313" key="3">
    <source>
        <dbReference type="EMBL" id="ADY36040.1"/>
    </source>
</evidence>
<dbReference type="CDD" id="cd00009">
    <property type="entry name" value="AAA"/>
    <property type="match status" value="1"/>
</dbReference>
<feature type="domain" description="DUF4143" evidence="2">
    <location>
        <begin position="293"/>
        <end position="454"/>
    </location>
</feature>
<evidence type="ECO:0000313" key="4">
    <source>
        <dbReference type="Proteomes" id="UP000007486"/>
    </source>
</evidence>
<organism evidence="3 4">
    <name type="scientific">Phocaeicola salanitronis (strain DSM 18170 / JCM 13657 / CCUG 60908 / BL78)</name>
    <name type="common">Bacteroides salanitronis</name>
    <dbReference type="NCBI Taxonomy" id="667015"/>
    <lineage>
        <taxon>Bacteria</taxon>
        <taxon>Pseudomonadati</taxon>
        <taxon>Bacteroidota</taxon>
        <taxon>Bacteroidia</taxon>
        <taxon>Bacteroidales</taxon>
        <taxon>Bacteroidaceae</taxon>
        <taxon>Phocaeicola</taxon>
    </lineage>
</organism>
<dbReference type="InterPro" id="IPR025420">
    <property type="entry name" value="DUF4143"/>
</dbReference>
<dbReference type="HOGENOM" id="CLU_047370_0_0_10"/>
<accession>F0QZ11</accession>
<dbReference type="STRING" id="667015.Bacsa_1468"/>
<dbReference type="Proteomes" id="UP000007486">
    <property type="component" value="Chromosome"/>
</dbReference>
<reference evidence="3 4" key="1">
    <citation type="journal article" date="2011" name="Stand. Genomic Sci.">
        <title>Complete genome sequence of Bacteroides salanitronis type strain (BL78).</title>
        <authorList>
            <person name="Gronow S."/>
            <person name="Held B."/>
            <person name="Lucas S."/>
            <person name="Lapidus A."/>
            <person name="Del Rio T.G."/>
            <person name="Nolan M."/>
            <person name="Tice H."/>
            <person name="Deshpande S."/>
            <person name="Cheng J.F."/>
            <person name="Pitluck S."/>
            <person name="Liolios K."/>
            <person name="Pagani I."/>
            <person name="Ivanova N."/>
            <person name="Mavromatis K."/>
            <person name="Pati A."/>
            <person name="Tapia R."/>
            <person name="Han C."/>
            <person name="Goodwin L."/>
            <person name="Chen A."/>
            <person name="Palaniappan K."/>
            <person name="Land M."/>
            <person name="Hauser L."/>
            <person name="Chang Y.J."/>
            <person name="Jeffries C.D."/>
            <person name="Brambilla E.M."/>
            <person name="Rohde M."/>
            <person name="Goker M."/>
            <person name="Detter J.C."/>
            <person name="Woyke T."/>
            <person name="Bristow J."/>
            <person name="Markowitz V."/>
            <person name="Hugenholtz P."/>
            <person name="Kyrpides N.C."/>
            <person name="Klenk H.P."/>
            <person name="Eisen J.A."/>
        </authorList>
    </citation>
    <scope>NUCLEOTIDE SEQUENCE [LARGE SCALE GENOMIC DNA]</scope>
    <source>
        <strain evidence="3 4">DSM 18170</strain>
    </source>
</reference>
<dbReference type="eggNOG" id="COG1373">
    <property type="taxonomic scope" value="Bacteria"/>
</dbReference>
<evidence type="ECO:0000259" key="2">
    <source>
        <dbReference type="Pfam" id="PF13635"/>
    </source>
</evidence>
<dbReference type="Pfam" id="PF13635">
    <property type="entry name" value="DUF4143"/>
    <property type="match status" value="1"/>
</dbReference>
<evidence type="ECO:0000259" key="1">
    <source>
        <dbReference type="Pfam" id="PF13173"/>
    </source>
</evidence>
<dbReference type="PANTHER" id="PTHR33295">
    <property type="entry name" value="ATPASE"/>
    <property type="match status" value="1"/>
</dbReference>
<dbReference type="InterPro" id="IPR041682">
    <property type="entry name" value="AAA_14"/>
</dbReference>